<evidence type="ECO:0000313" key="2">
    <source>
        <dbReference type="Proteomes" id="UP001355207"/>
    </source>
</evidence>
<dbReference type="Proteomes" id="UP001355207">
    <property type="component" value="Chromosome 1"/>
</dbReference>
<sequence>MVSESSTPLTSEELDQAYQAEILDKDGKKQTLGDLIKGKRVVLIFIRHFWCTNCQAYTYQFGRSIPPSSLPEGTVVYVIGCGTSKPISAYVERTQSPYPIYADPSLELYKIFKFSRTLKGANKNEKKDYMSQLGKGYLGAFNTITNGLFNNPSHSMESVRGPNDQNGGELIIEKDGTCFYINRMQNTEDHTDLKELSGLIGARYVALSDKEKSFPN</sequence>
<dbReference type="EMBL" id="CP144098">
    <property type="protein sequence ID" value="WWC85376.1"/>
    <property type="molecule type" value="Genomic_DNA"/>
</dbReference>
<dbReference type="InterPro" id="IPR036249">
    <property type="entry name" value="Thioredoxin-like_sf"/>
</dbReference>
<dbReference type="Pfam" id="PF13911">
    <property type="entry name" value="AhpC-TSA_2"/>
    <property type="match status" value="1"/>
</dbReference>
<evidence type="ECO:0008006" key="3">
    <source>
        <dbReference type="Google" id="ProtNLM"/>
    </source>
</evidence>
<dbReference type="InterPro" id="IPR032801">
    <property type="entry name" value="PXL2A/B/C"/>
</dbReference>
<dbReference type="Gene3D" id="3.40.30.10">
    <property type="entry name" value="Glutaredoxin"/>
    <property type="match status" value="1"/>
</dbReference>
<dbReference type="GeneID" id="91090911"/>
<dbReference type="RefSeq" id="XP_066072139.1">
    <property type="nucleotide sequence ID" value="XM_066216042.1"/>
</dbReference>
<keyword evidence="2" id="KW-1185">Reference proteome</keyword>
<reference evidence="1 2" key="1">
    <citation type="submission" date="2024-01" db="EMBL/GenBank/DDBJ databases">
        <title>Comparative genomics of Cryptococcus and Kwoniella reveals pathogenesis evolution and contrasting modes of karyotype evolution via chromosome fusion or intercentromeric recombination.</title>
        <authorList>
            <person name="Coelho M.A."/>
            <person name="David-Palma M."/>
            <person name="Shea T."/>
            <person name="Bowers K."/>
            <person name="McGinley-Smith S."/>
            <person name="Mohammad A.W."/>
            <person name="Gnirke A."/>
            <person name="Yurkov A.M."/>
            <person name="Nowrousian M."/>
            <person name="Sun S."/>
            <person name="Cuomo C.A."/>
            <person name="Heitman J."/>
        </authorList>
    </citation>
    <scope>NUCLEOTIDE SEQUENCE [LARGE SCALE GENOMIC DNA]</scope>
    <source>
        <strain evidence="1 2">CBS 6074</strain>
    </source>
</reference>
<dbReference type="PANTHER" id="PTHR28630">
    <property type="match status" value="1"/>
</dbReference>
<proteinExistence type="predicted"/>
<gene>
    <name evidence="1" type="ORF">L201_000239</name>
</gene>
<dbReference type="AlphaFoldDB" id="A0AAX4JIU6"/>
<protein>
    <recommendedName>
        <fullName evidence="3">Thioredoxin domain-containing protein</fullName>
    </recommendedName>
</protein>
<accession>A0AAX4JIU6</accession>
<name>A0AAX4JIU6_9TREE</name>
<organism evidence="1 2">
    <name type="scientific">Kwoniella dendrophila CBS 6074</name>
    <dbReference type="NCBI Taxonomy" id="1295534"/>
    <lineage>
        <taxon>Eukaryota</taxon>
        <taxon>Fungi</taxon>
        <taxon>Dikarya</taxon>
        <taxon>Basidiomycota</taxon>
        <taxon>Agaricomycotina</taxon>
        <taxon>Tremellomycetes</taxon>
        <taxon>Tremellales</taxon>
        <taxon>Cryptococcaceae</taxon>
        <taxon>Kwoniella</taxon>
    </lineage>
</organism>
<evidence type="ECO:0000313" key="1">
    <source>
        <dbReference type="EMBL" id="WWC85376.1"/>
    </source>
</evidence>
<dbReference type="SUPFAM" id="SSF52833">
    <property type="entry name" value="Thioredoxin-like"/>
    <property type="match status" value="1"/>
</dbReference>
<dbReference type="PANTHER" id="PTHR28630:SF3">
    <property type="entry name" value="PEROXIREDOXIN-LIKE 2C"/>
    <property type="match status" value="1"/>
</dbReference>